<dbReference type="Proteomes" id="UP000824540">
    <property type="component" value="Unassembled WGS sequence"/>
</dbReference>
<proteinExistence type="predicted"/>
<evidence type="ECO:0000256" key="2">
    <source>
        <dbReference type="SAM" id="MobiDB-lite"/>
    </source>
</evidence>
<keyword evidence="4" id="KW-1185">Reference proteome</keyword>
<organism evidence="3 4">
    <name type="scientific">Albula glossodonta</name>
    <name type="common">roundjaw bonefish</name>
    <dbReference type="NCBI Taxonomy" id="121402"/>
    <lineage>
        <taxon>Eukaryota</taxon>
        <taxon>Metazoa</taxon>
        <taxon>Chordata</taxon>
        <taxon>Craniata</taxon>
        <taxon>Vertebrata</taxon>
        <taxon>Euteleostomi</taxon>
        <taxon>Actinopterygii</taxon>
        <taxon>Neopterygii</taxon>
        <taxon>Teleostei</taxon>
        <taxon>Albuliformes</taxon>
        <taxon>Albulidae</taxon>
        <taxon>Albula</taxon>
    </lineage>
</organism>
<accession>A0A8T2PXM6</accession>
<dbReference type="InterPro" id="IPR000900">
    <property type="entry name" value="Nebulin_repeat"/>
</dbReference>
<dbReference type="EMBL" id="JAFBMS010000001">
    <property type="protein sequence ID" value="KAG9356073.1"/>
    <property type="molecule type" value="Genomic_DNA"/>
</dbReference>
<dbReference type="OrthoDB" id="9827874at2759"/>
<evidence type="ECO:0000313" key="3">
    <source>
        <dbReference type="EMBL" id="KAG9356073.1"/>
    </source>
</evidence>
<evidence type="ECO:0000313" key="4">
    <source>
        <dbReference type="Proteomes" id="UP000824540"/>
    </source>
</evidence>
<sequence>MLSLDRKSSGFSLRIKNSEGEKEIFFTLLKKAQPVHKTQADLWKVVPARMRERQIVGFRAEERQDSCPRGRSPEGSRPAPEPQPVGRRCRARGGPSLAVSTTVLYEKPRSWHYGRPRGGTAPSVPLWPHQALRCVKYKKDFEESKGRGFSIVSDTPELQRLRKTQEQISNRVHRATKKDAVSPLGVMDIPPPYQVSKSLPPSPSFVREITSFTHR</sequence>
<dbReference type="AlphaFoldDB" id="A0A8T2PXM6"/>
<dbReference type="PROSITE" id="PS51216">
    <property type="entry name" value="NEBULIN"/>
    <property type="match status" value="1"/>
</dbReference>
<evidence type="ECO:0000256" key="1">
    <source>
        <dbReference type="ARBA" id="ARBA00022737"/>
    </source>
</evidence>
<feature type="region of interest" description="Disordered" evidence="2">
    <location>
        <begin position="57"/>
        <end position="93"/>
    </location>
</feature>
<comment type="caution">
    <text evidence="3">The sequence shown here is derived from an EMBL/GenBank/DDBJ whole genome shotgun (WGS) entry which is preliminary data.</text>
</comment>
<gene>
    <name evidence="3" type="ORF">JZ751_000917</name>
</gene>
<dbReference type="GO" id="GO:0005737">
    <property type="term" value="C:cytoplasm"/>
    <property type="evidence" value="ECO:0007669"/>
    <property type="project" value="UniProtKB-ARBA"/>
</dbReference>
<name>A0A8T2PXM6_9TELE</name>
<feature type="compositionally biased region" description="Basic and acidic residues" evidence="2">
    <location>
        <begin position="57"/>
        <end position="74"/>
    </location>
</feature>
<protein>
    <submittedName>
        <fullName evidence="3">Uncharacterized protein</fullName>
    </submittedName>
</protein>
<keyword evidence="1" id="KW-0677">Repeat</keyword>
<reference evidence="3" key="1">
    <citation type="thesis" date="2021" institute="BYU ScholarsArchive" country="Provo, UT, USA">
        <title>Applications of and Algorithms for Genome Assembly and Genomic Analyses with an Emphasis on Marine Teleosts.</title>
        <authorList>
            <person name="Pickett B.D."/>
        </authorList>
    </citation>
    <scope>NUCLEOTIDE SEQUENCE</scope>
    <source>
        <strain evidence="3">HI-2016</strain>
    </source>
</reference>